<keyword evidence="7" id="KW-1185">Reference proteome</keyword>
<feature type="domain" description="Lytic transglycosylase superhelical linker" evidence="5">
    <location>
        <begin position="406"/>
        <end position="466"/>
    </location>
</feature>
<dbReference type="InterPro" id="IPR023346">
    <property type="entry name" value="Lysozyme-like_dom_sf"/>
</dbReference>
<sequence>MNRLRHFTPICLSLTGLLMLATAHAGIPEDLNAARDAFRVKDAARLEQLANRLDGTLGAPYPRYWQLALDLDNAAPSRVDAYLKQYADSWMSERLRLEWLLSLGRRQQWSVFNQFDAKLGNETQELNCYRLLARQAGGTTLPPAELKALWYSGAEQAKGCLTLLDSWRRQSGLDSTAVWDRMRLALREGRITKSDRLDAARATNDWLPAGEQLDLRQLESIYNSPTSYLARLSEFPKPRAAREVALFALNRQAMLDPAQAAALLQRWQGGMDAVDRKYAWGLVAHWASFKLMPEAVEWYRLAGDTALSETQLGWKVRAALRGKDWAMVKEAIAAMPEKMASENTWRYWKARALAAQGNLDEARELYQGLAGEYTYYGLLASEELGQNTLNLRESYKPTEAEVKQASQMPGFARGMLLYQMDWKFEANREWLLTQRELDDKLLLAAAEYARRNQWYDRAINTADRTKQLHNFSLRFLSPYRDVMKLHTERLGVNEAWVFGLIRQESRFASVARSAVGAAGLMQLMPGTASWIARRIGLAGYQQSAVHDIDTNVLLGTSYLKYVLDSLGHPVLATAAYNAGPGRARAWLGGKPLEGAIYTESIPFDETRDYVKKVMSNAVFYAAVLGDPYISLKKRMGTMPVRGSVSLAPDAQ</sequence>
<dbReference type="SUPFAM" id="SSF53955">
    <property type="entry name" value="Lysozyme-like"/>
    <property type="match status" value="1"/>
</dbReference>
<dbReference type="CDD" id="cd13401">
    <property type="entry name" value="Slt70-like"/>
    <property type="match status" value="1"/>
</dbReference>
<dbReference type="Pfam" id="PF14718">
    <property type="entry name" value="SLT_L"/>
    <property type="match status" value="1"/>
</dbReference>
<protein>
    <submittedName>
        <fullName evidence="6">Transglycosylase SLT domain-containing protein</fullName>
    </submittedName>
</protein>
<evidence type="ECO:0000259" key="5">
    <source>
        <dbReference type="Pfam" id="PF14718"/>
    </source>
</evidence>
<comment type="caution">
    <text evidence="6">The sequence shown here is derived from an EMBL/GenBank/DDBJ whole genome shotgun (WGS) entry which is preliminary data.</text>
</comment>
<evidence type="ECO:0000259" key="4">
    <source>
        <dbReference type="Pfam" id="PF01464"/>
    </source>
</evidence>
<dbReference type="PANTHER" id="PTHR37423:SF5">
    <property type="entry name" value="SOLUBLE LYTIC MUREIN TRANSGLYCOSYLASE"/>
    <property type="match status" value="1"/>
</dbReference>
<dbReference type="Proteomes" id="UP000587991">
    <property type="component" value="Unassembled WGS sequence"/>
</dbReference>
<dbReference type="Gene3D" id="1.25.20.10">
    <property type="entry name" value="Bacterial muramidases"/>
    <property type="match status" value="1"/>
</dbReference>
<dbReference type="Gene3D" id="1.10.1240.20">
    <property type="entry name" value="Lytic transglycosylase, superhelical linker domain"/>
    <property type="match status" value="1"/>
</dbReference>
<keyword evidence="2 3" id="KW-0732">Signal</keyword>
<accession>A0A847SFI9</accession>
<dbReference type="InterPro" id="IPR008258">
    <property type="entry name" value="Transglycosylase_SLT_dom_1"/>
</dbReference>
<dbReference type="InterPro" id="IPR012289">
    <property type="entry name" value="Lytic_TGlycosylase_superhlx_L"/>
</dbReference>
<feature type="signal peptide" evidence="3">
    <location>
        <begin position="1"/>
        <end position="25"/>
    </location>
</feature>
<reference evidence="6 7" key="1">
    <citation type="submission" date="2020-04" db="EMBL/GenBank/DDBJ databases">
        <title>Draft genome of Leeia sp. IMCC25680.</title>
        <authorList>
            <person name="Song J."/>
            <person name="Cho J.-C."/>
        </authorList>
    </citation>
    <scope>NUCLEOTIDE SEQUENCE [LARGE SCALE GENOMIC DNA]</scope>
    <source>
        <strain evidence="6 7">IMCC25680</strain>
    </source>
</reference>
<dbReference type="SUPFAM" id="SSF48435">
    <property type="entry name" value="Bacterial muramidases"/>
    <property type="match status" value="1"/>
</dbReference>
<dbReference type="InterPro" id="IPR037061">
    <property type="entry name" value="Lytic_TGlycoase_superhlx_L_sf"/>
</dbReference>
<dbReference type="PANTHER" id="PTHR37423">
    <property type="entry name" value="SOLUBLE LYTIC MUREIN TRANSGLYCOSYLASE-RELATED"/>
    <property type="match status" value="1"/>
</dbReference>
<evidence type="ECO:0000256" key="3">
    <source>
        <dbReference type="SAM" id="SignalP"/>
    </source>
</evidence>
<dbReference type="RefSeq" id="WP_168877865.1">
    <property type="nucleotide sequence ID" value="NZ_JABAIM010000003.1"/>
</dbReference>
<dbReference type="GO" id="GO:0004553">
    <property type="term" value="F:hydrolase activity, hydrolyzing O-glycosyl compounds"/>
    <property type="evidence" value="ECO:0007669"/>
    <property type="project" value="InterPro"/>
</dbReference>
<dbReference type="GO" id="GO:0042597">
    <property type="term" value="C:periplasmic space"/>
    <property type="evidence" value="ECO:0007669"/>
    <property type="project" value="InterPro"/>
</dbReference>
<name>A0A847SFI9_9NEIS</name>
<gene>
    <name evidence="6" type="ORF">HF682_13610</name>
</gene>
<dbReference type="Pfam" id="PF01464">
    <property type="entry name" value="SLT"/>
    <property type="match status" value="1"/>
</dbReference>
<dbReference type="AlphaFoldDB" id="A0A847SFI9"/>
<dbReference type="Gene3D" id="1.10.530.10">
    <property type="match status" value="1"/>
</dbReference>
<comment type="similarity">
    <text evidence="1">Belongs to the transglycosylase Slt family.</text>
</comment>
<feature type="domain" description="Transglycosylase SLT" evidence="4">
    <location>
        <begin position="487"/>
        <end position="588"/>
    </location>
</feature>
<feature type="chain" id="PRO_5032779338" evidence="3">
    <location>
        <begin position="26"/>
        <end position="651"/>
    </location>
</feature>
<evidence type="ECO:0000313" key="6">
    <source>
        <dbReference type="EMBL" id="NLR76196.1"/>
    </source>
</evidence>
<evidence type="ECO:0000313" key="7">
    <source>
        <dbReference type="Proteomes" id="UP000587991"/>
    </source>
</evidence>
<evidence type="ECO:0000256" key="1">
    <source>
        <dbReference type="ARBA" id="ARBA00007734"/>
    </source>
</evidence>
<proteinExistence type="inferred from homology"/>
<dbReference type="InterPro" id="IPR008939">
    <property type="entry name" value="Lytic_TGlycosylase_superhlx_U"/>
</dbReference>
<organism evidence="6 7">
    <name type="scientific">Leeia aquatica</name>
    <dbReference type="NCBI Taxonomy" id="2725557"/>
    <lineage>
        <taxon>Bacteria</taxon>
        <taxon>Pseudomonadati</taxon>
        <taxon>Pseudomonadota</taxon>
        <taxon>Betaproteobacteria</taxon>
        <taxon>Neisseriales</taxon>
        <taxon>Leeiaceae</taxon>
        <taxon>Leeia</taxon>
    </lineage>
</organism>
<dbReference type="EMBL" id="JABAIM010000003">
    <property type="protein sequence ID" value="NLR76196.1"/>
    <property type="molecule type" value="Genomic_DNA"/>
</dbReference>
<evidence type="ECO:0000256" key="2">
    <source>
        <dbReference type="ARBA" id="ARBA00022729"/>
    </source>
</evidence>